<dbReference type="SUPFAM" id="SSF144052">
    <property type="entry name" value="Thermophilic metalloprotease-like"/>
    <property type="match status" value="1"/>
</dbReference>
<reference evidence="2" key="1">
    <citation type="submission" date="2022-09" db="EMBL/GenBank/DDBJ databases">
        <title>Actin cytoskeleton and complex cell architecture in an #Asgard archaeon.</title>
        <authorList>
            <person name="Ponce Toledo R.I."/>
            <person name="Schleper C."/>
            <person name="Rodrigues Oliveira T."/>
            <person name="Wollweber F."/>
            <person name="Xu J."/>
            <person name="Rittmann S."/>
            <person name="Klingl A."/>
            <person name="Pilhofer M."/>
        </authorList>
    </citation>
    <scope>NUCLEOTIDE SEQUENCE</scope>
    <source>
        <strain evidence="2">B-35</strain>
    </source>
</reference>
<sequence>MVLDDLGLAIRRMFNINFKKQPGESILFISDYVPVEYITEQNSRKCEMINQRSNFVELLYMRSQDIFSESEVNLIKYPATFQSGKEIPLNVIEMMKSHNIFVALTTYSLTHTDGILEACNNGARGASMPGFTPDMFEVSRPMASDHDKMRVLGEKYINEIIKAKEEDTERQCQVKIQDQSKNCLEFDILGNKRHFRHNFGLFHKPGMSGNLPAGDIHISPDIQENAFGRISIPRVWTKFCHPESEFLTLIFDHGCVSAIEGAKDSLMEFLGFKEGNRSPATEELKLSRRNLAEFGIGLNPFATKHDSLLEAQKILGTCYIGLGTSDTLGGVVKSDTHLNFVIPGANLFINDKQIITNGVPIFK</sequence>
<organism evidence="2 3">
    <name type="scientific">Candidatus Lokiarchaeum ossiferum</name>
    <dbReference type="NCBI Taxonomy" id="2951803"/>
    <lineage>
        <taxon>Archaea</taxon>
        <taxon>Promethearchaeati</taxon>
        <taxon>Promethearchaeota</taxon>
        <taxon>Promethearchaeia</taxon>
        <taxon>Promethearchaeales</taxon>
        <taxon>Promethearchaeaceae</taxon>
        <taxon>Candidatus Lokiarchaeum</taxon>
    </lineage>
</organism>
<evidence type="ECO:0000313" key="2">
    <source>
        <dbReference type="EMBL" id="UYP47297.1"/>
    </source>
</evidence>
<dbReference type="PANTHER" id="PTHR34448:SF1">
    <property type="entry name" value="BLL6088 PROTEIN"/>
    <property type="match status" value="1"/>
</dbReference>
<protein>
    <submittedName>
        <fullName evidence="2">Uncharacterized protein</fullName>
    </submittedName>
</protein>
<evidence type="ECO:0000313" key="3">
    <source>
        <dbReference type="Proteomes" id="UP001208689"/>
    </source>
</evidence>
<accession>A0ABY6HUU9</accession>
<keyword evidence="3" id="KW-1185">Reference proteome</keyword>
<name>A0ABY6HUU9_9ARCH</name>
<evidence type="ECO:0000256" key="1">
    <source>
        <dbReference type="ARBA" id="ARBA00022723"/>
    </source>
</evidence>
<keyword evidence="1" id="KW-0479">Metal-binding</keyword>
<dbReference type="EMBL" id="CP104013">
    <property type="protein sequence ID" value="UYP47297.1"/>
    <property type="molecule type" value="Genomic_DNA"/>
</dbReference>
<dbReference type="PANTHER" id="PTHR34448">
    <property type="entry name" value="AMINOPEPTIDASE"/>
    <property type="match status" value="1"/>
</dbReference>
<proteinExistence type="predicted"/>
<dbReference type="Proteomes" id="UP001208689">
    <property type="component" value="Chromosome"/>
</dbReference>
<gene>
    <name evidence="2" type="ORF">NEF87_003582</name>
</gene>
<dbReference type="InterPro" id="IPR052170">
    <property type="entry name" value="M29_Exopeptidase"/>
</dbReference>